<evidence type="ECO:0000256" key="12">
    <source>
        <dbReference type="ARBA" id="ARBA00038316"/>
    </source>
</evidence>
<evidence type="ECO:0000259" key="18">
    <source>
        <dbReference type="PROSITE" id="PS51194"/>
    </source>
</evidence>
<dbReference type="InterPro" id="IPR000629">
    <property type="entry name" value="RNA-helicase_DEAD-box_CS"/>
</dbReference>
<evidence type="ECO:0000313" key="21">
    <source>
        <dbReference type="Proteomes" id="UP000662931"/>
    </source>
</evidence>
<dbReference type="PROSITE" id="PS51195">
    <property type="entry name" value="Q_MOTIF"/>
    <property type="match status" value="1"/>
</dbReference>
<dbReference type="GO" id="GO:0051028">
    <property type="term" value="P:mRNA transport"/>
    <property type="evidence" value="ECO:0007669"/>
    <property type="project" value="UniProtKB-KW"/>
</dbReference>
<protein>
    <recommendedName>
        <fullName evidence="2">RNA helicase</fullName>
        <ecNumber evidence="2">3.6.4.13</ecNumber>
    </recommendedName>
</protein>
<dbReference type="GeneID" id="62195052"/>
<feature type="domain" description="DEAD-box RNA helicase Q" evidence="19">
    <location>
        <begin position="48"/>
        <end position="76"/>
    </location>
</feature>
<dbReference type="GO" id="GO:0003723">
    <property type="term" value="F:RNA binding"/>
    <property type="evidence" value="ECO:0007669"/>
    <property type="project" value="UniProtKB-KW"/>
</dbReference>
<evidence type="ECO:0000256" key="14">
    <source>
        <dbReference type="PROSITE-ProRule" id="PRU00552"/>
    </source>
</evidence>
<feature type="domain" description="Helicase C-terminal" evidence="18">
    <location>
        <begin position="266"/>
        <end position="426"/>
    </location>
</feature>
<dbReference type="InterPro" id="IPR027417">
    <property type="entry name" value="P-loop_NTPase"/>
</dbReference>
<evidence type="ECO:0000256" key="10">
    <source>
        <dbReference type="ARBA" id="ARBA00022845"/>
    </source>
</evidence>
<dbReference type="GO" id="GO:0006417">
    <property type="term" value="P:regulation of translation"/>
    <property type="evidence" value="ECO:0007669"/>
    <property type="project" value="UniProtKB-KW"/>
</dbReference>
<dbReference type="FunFam" id="3.40.50.300:FF:000114">
    <property type="entry name" value="ATP-dependent RNA helicase DDX6"/>
    <property type="match status" value="1"/>
</dbReference>
<evidence type="ECO:0000256" key="16">
    <source>
        <dbReference type="SAM" id="MobiDB-lite"/>
    </source>
</evidence>
<evidence type="ECO:0000256" key="15">
    <source>
        <dbReference type="RuleBase" id="RU000492"/>
    </source>
</evidence>
<evidence type="ECO:0000256" key="2">
    <source>
        <dbReference type="ARBA" id="ARBA00012552"/>
    </source>
</evidence>
<reference evidence="20" key="1">
    <citation type="submission" date="2020-10" db="EMBL/GenBank/DDBJ databases">
        <authorList>
            <person name="Roach M.J.R."/>
        </authorList>
    </citation>
    <scope>NUCLEOTIDE SEQUENCE</scope>
    <source>
        <strain evidence="20">CBS 1945</strain>
    </source>
</reference>
<dbReference type="SMART" id="SM00490">
    <property type="entry name" value="HELICc"/>
    <property type="match status" value="1"/>
</dbReference>
<dbReference type="InterPro" id="IPR014001">
    <property type="entry name" value="Helicase_ATP-bd"/>
</dbReference>
<dbReference type="PANTHER" id="PTHR47960">
    <property type="entry name" value="DEAD-BOX ATP-DEPENDENT RNA HELICASE 50"/>
    <property type="match status" value="1"/>
</dbReference>
<dbReference type="GO" id="GO:0003724">
    <property type="term" value="F:RNA helicase activity"/>
    <property type="evidence" value="ECO:0007669"/>
    <property type="project" value="UniProtKB-EC"/>
</dbReference>
<dbReference type="EC" id="3.6.4.13" evidence="2"/>
<feature type="region of interest" description="Disordered" evidence="16">
    <location>
        <begin position="438"/>
        <end position="489"/>
    </location>
</feature>
<dbReference type="GO" id="GO:0000932">
    <property type="term" value="C:P-body"/>
    <property type="evidence" value="ECO:0007669"/>
    <property type="project" value="UniProtKB-SubCell"/>
</dbReference>
<dbReference type="InterPro" id="IPR014014">
    <property type="entry name" value="RNA_helicase_DEAD_Q_motif"/>
</dbReference>
<evidence type="ECO:0000313" key="20">
    <source>
        <dbReference type="EMBL" id="QPG74324.1"/>
    </source>
</evidence>
<name>A0A875S527_EENNA</name>
<evidence type="ECO:0000256" key="4">
    <source>
        <dbReference type="ARBA" id="ARBA00022664"/>
    </source>
</evidence>
<feature type="domain" description="Helicase ATP-binding" evidence="17">
    <location>
        <begin position="79"/>
        <end position="256"/>
    </location>
</feature>
<evidence type="ECO:0000256" key="9">
    <source>
        <dbReference type="ARBA" id="ARBA00022840"/>
    </source>
</evidence>
<comment type="subcellular location">
    <subcellularLocation>
        <location evidence="1">Cytoplasm</location>
        <location evidence="1">P-body</location>
    </subcellularLocation>
</comment>
<evidence type="ECO:0000256" key="8">
    <source>
        <dbReference type="ARBA" id="ARBA00022816"/>
    </source>
</evidence>
<dbReference type="SMART" id="SM00487">
    <property type="entry name" value="DEXDc"/>
    <property type="match status" value="1"/>
</dbReference>
<keyword evidence="3" id="KW-0963">Cytoplasm</keyword>
<keyword evidence="7 15" id="KW-0347">Helicase</keyword>
<evidence type="ECO:0000256" key="7">
    <source>
        <dbReference type="ARBA" id="ARBA00022806"/>
    </source>
</evidence>
<keyword evidence="4" id="KW-0507">mRNA processing</keyword>
<evidence type="ECO:0000256" key="5">
    <source>
        <dbReference type="ARBA" id="ARBA00022741"/>
    </source>
</evidence>
<dbReference type="SUPFAM" id="SSF52540">
    <property type="entry name" value="P-loop containing nucleoside triphosphate hydrolases"/>
    <property type="match status" value="1"/>
</dbReference>
<gene>
    <name evidence="20" type="primary">DHH1</name>
    <name evidence="20" type="ORF">FOA43_001651</name>
</gene>
<feature type="short sequence motif" description="Q motif" evidence="14">
    <location>
        <begin position="48"/>
        <end position="76"/>
    </location>
</feature>
<evidence type="ECO:0000259" key="19">
    <source>
        <dbReference type="PROSITE" id="PS51195"/>
    </source>
</evidence>
<sequence length="489" mass="55957">MQVPTIIVITTTTTVIIYMSNEDWKKNLHVPEKDTRRQTDDVLGTKGNTFESFHLKRELLMGIFEAGFEKPSPIQEEAIPVALMGRDILARAKNGTGKTAAFVIPTLEKIKPKLNKIQALIMVPTRELALQTSQVVKTLSRHMDINTMVTTGGTSLRDDILRLHDPVHVMVGTPGRVLDLASRKLAEFDQCKVFVMDEADKMLSREFKIIIEQILKFFPQSESGNGNGYQSLLFSATFPLTVKSFMDEHLYKPYEINLMDELTLKGITQYYAFVEEKQKLHCLNTLFSKLQINQAIIFCNSTNRVELLARKITELDYSCYYSHARMPQAERNKVFHEFRQGKVRNLVCTDLLTRGIDIQAVNVVINFDFPKTAETYLHRIGRSGRFGHYGIAINLINWNDRFNLYKIEQELGTEIKPIPAEIDKSLYVVDEPSAVPRPFKIDQLPKGNERAPNRYHGQPRQPGQQQGQEQQPQQQQPQSQQYPIAAPQY</sequence>
<dbReference type="AlphaFoldDB" id="A0A875S527"/>
<dbReference type="GO" id="GO:0006397">
    <property type="term" value="P:mRNA processing"/>
    <property type="evidence" value="ECO:0007669"/>
    <property type="project" value="UniProtKB-KW"/>
</dbReference>
<organism evidence="20 21">
    <name type="scientific">Eeniella nana</name>
    <name type="common">Yeast</name>
    <name type="synonym">Brettanomyces nanus</name>
    <dbReference type="NCBI Taxonomy" id="13502"/>
    <lineage>
        <taxon>Eukaryota</taxon>
        <taxon>Fungi</taxon>
        <taxon>Dikarya</taxon>
        <taxon>Ascomycota</taxon>
        <taxon>Saccharomycotina</taxon>
        <taxon>Pichiomycetes</taxon>
        <taxon>Pichiales</taxon>
        <taxon>Pichiaceae</taxon>
        <taxon>Brettanomyces</taxon>
    </lineage>
</organism>
<accession>A0A875S527</accession>
<keyword evidence="21" id="KW-1185">Reference proteome</keyword>
<evidence type="ECO:0000259" key="17">
    <source>
        <dbReference type="PROSITE" id="PS51192"/>
    </source>
</evidence>
<dbReference type="GO" id="GO:0016787">
    <property type="term" value="F:hydrolase activity"/>
    <property type="evidence" value="ECO:0007669"/>
    <property type="project" value="UniProtKB-KW"/>
</dbReference>
<dbReference type="Pfam" id="PF00270">
    <property type="entry name" value="DEAD"/>
    <property type="match status" value="1"/>
</dbReference>
<keyword evidence="9 15" id="KW-0067">ATP-binding</keyword>
<dbReference type="PROSITE" id="PS00039">
    <property type="entry name" value="DEAD_ATP_HELICASE"/>
    <property type="match status" value="1"/>
</dbReference>
<dbReference type="InterPro" id="IPR001650">
    <property type="entry name" value="Helicase_C-like"/>
</dbReference>
<feature type="compositionally biased region" description="Low complexity" evidence="16">
    <location>
        <begin position="458"/>
        <end position="481"/>
    </location>
</feature>
<keyword evidence="6 15" id="KW-0378">Hydrolase</keyword>
<keyword evidence="8" id="KW-0813">Transport</keyword>
<keyword evidence="5 15" id="KW-0547">Nucleotide-binding</keyword>
<comment type="catalytic activity">
    <reaction evidence="13">
        <text>ATP + H2O = ADP + phosphate + H(+)</text>
        <dbReference type="Rhea" id="RHEA:13065"/>
        <dbReference type="ChEBI" id="CHEBI:15377"/>
        <dbReference type="ChEBI" id="CHEBI:15378"/>
        <dbReference type="ChEBI" id="CHEBI:30616"/>
        <dbReference type="ChEBI" id="CHEBI:43474"/>
        <dbReference type="ChEBI" id="CHEBI:456216"/>
        <dbReference type="EC" id="3.6.4.13"/>
    </reaction>
</comment>
<evidence type="ECO:0000256" key="3">
    <source>
        <dbReference type="ARBA" id="ARBA00022490"/>
    </source>
</evidence>
<keyword evidence="10" id="KW-0810">Translation regulation</keyword>
<dbReference type="RefSeq" id="XP_038777889.1">
    <property type="nucleotide sequence ID" value="XM_038921961.1"/>
</dbReference>
<dbReference type="CDD" id="cd18787">
    <property type="entry name" value="SF2_C_DEAD"/>
    <property type="match status" value="1"/>
</dbReference>
<evidence type="ECO:0000256" key="11">
    <source>
        <dbReference type="ARBA" id="ARBA00022884"/>
    </source>
</evidence>
<dbReference type="CDD" id="cd17940">
    <property type="entry name" value="DEADc_DDX6"/>
    <property type="match status" value="1"/>
</dbReference>
<dbReference type="PROSITE" id="PS51194">
    <property type="entry name" value="HELICASE_CTER"/>
    <property type="match status" value="1"/>
</dbReference>
<evidence type="ECO:0000256" key="6">
    <source>
        <dbReference type="ARBA" id="ARBA00022801"/>
    </source>
</evidence>
<keyword evidence="8" id="KW-0509">mRNA transport</keyword>
<dbReference type="InterPro" id="IPR011545">
    <property type="entry name" value="DEAD/DEAH_box_helicase_dom"/>
</dbReference>
<dbReference type="KEGG" id="bnn:FOA43_001651"/>
<dbReference type="Proteomes" id="UP000662931">
    <property type="component" value="Chromosome 1"/>
</dbReference>
<dbReference type="PROSITE" id="PS51192">
    <property type="entry name" value="HELICASE_ATP_BIND_1"/>
    <property type="match status" value="1"/>
</dbReference>
<dbReference type="Gene3D" id="3.40.50.300">
    <property type="entry name" value="P-loop containing nucleotide triphosphate hydrolases"/>
    <property type="match status" value="2"/>
</dbReference>
<dbReference type="EMBL" id="CP064812">
    <property type="protein sequence ID" value="QPG74324.1"/>
    <property type="molecule type" value="Genomic_DNA"/>
</dbReference>
<dbReference type="OrthoDB" id="10265785at2759"/>
<evidence type="ECO:0000256" key="13">
    <source>
        <dbReference type="ARBA" id="ARBA00047984"/>
    </source>
</evidence>
<evidence type="ECO:0000256" key="1">
    <source>
        <dbReference type="ARBA" id="ARBA00004201"/>
    </source>
</evidence>
<comment type="similarity">
    <text evidence="12">Belongs to the DEAD box helicase family. DDX6/DHH1 subfamily.</text>
</comment>
<keyword evidence="11" id="KW-0694">RNA-binding</keyword>
<dbReference type="GO" id="GO:0005524">
    <property type="term" value="F:ATP binding"/>
    <property type="evidence" value="ECO:0007669"/>
    <property type="project" value="UniProtKB-KW"/>
</dbReference>
<proteinExistence type="inferred from homology"/>
<dbReference type="Pfam" id="PF00271">
    <property type="entry name" value="Helicase_C"/>
    <property type="match status" value="1"/>
</dbReference>